<evidence type="ECO:0000313" key="2">
    <source>
        <dbReference type="EMBL" id="KAK3905156.1"/>
    </source>
</evidence>
<proteinExistence type="predicted"/>
<evidence type="ECO:0000313" key="3">
    <source>
        <dbReference type="Proteomes" id="UP001303889"/>
    </source>
</evidence>
<sequence>MPNKFNLKRAVALAGLYFAPGRPFSSMAAAERFTACCRGPTSPAAARSNNTTPPTTPTAGSSSSSPPSLLPPLPTKHTPTSALRLLLLTTTTAPTPRAQYPPALFPAPIAFLTSHERREWTEPSARQARQFAHLDEFLSFAGEILFRGSGGHDRDDDGDIEMDTGTGMGTREVAGLLTPWFATVQEARDGAGLRRLGVALMVRTVPERGAVQVVVFCPWDGEGSVREAWRAQEWRVRLWKEKLVGVVRDWVEGKGVAVLEWYSGGSVAVAGEMGGVDSVGICVGWLGQVVTAVGTAVPRGGEGGDWA</sequence>
<accession>A0AAN6MRL6</accession>
<dbReference type="EMBL" id="MU855369">
    <property type="protein sequence ID" value="KAK3905156.1"/>
    <property type="molecule type" value="Genomic_DNA"/>
</dbReference>
<feature type="compositionally biased region" description="Low complexity" evidence="1">
    <location>
        <begin position="51"/>
        <end position="67"/>
    </location>
</feature>
<organism evidence="2 3">
    <name type="scientific">Staphylotrichum tortipilum</name>
    <dbReference type="NCBI Taxonomy" id="2831512"/>
    <lineage>
        <taxon>Eukaryota</taxon>
        <taxon>Fungi</taxon>
        <taxon>Dikarya</taxon>
        <taxon>Ascomycota</taxon>
        <taxon>Pezizomycotina</taxon>
        <taxon>Sordariomycetes</taxon>
        <taxon>Sordariomycetidae</taxon>
        <taxon>Sordariales</taxon>
        <taxon>Chaetomiaceae</taxon>
        <taxon>Staphylotrichum</taxon>
    </lineage>
</organism>
<dbReference type="Proteomes" id="UP001303889">
    <property type="component" value="Unassembled WGS sequence"/>
</dbReference>
<feature type="region of interest" description="Disordered" evidence="1">
    <location>
        <begin position="41"/>
        <end position="76"/>
    </location>
</feature>
<reference evidence="2" key="1">
    <citation type="journal article" date="2023" name="Mol. Phylogenet. Evol.">
        <title>Genome-scale phylogeny and comparative genomics of the fungal order Sordariales.</title>
        <authorList>
            <person name="Hensen N."/>
            <person name="Bonometti L."/>
            <person name="Westerberg I."/>
            <person name="Brannstrom I.O."/>
            <person name="Guillou S."/>
            <person name="Cros-Aarteil S."/>
            <person name="Calhoun S."/>
            <person name="Haridas S."/>
            <person name="Kuo A."/>
            <person name="Mondo S."/>
            <person name="Pangilinan J."/>
            <person name="Riley R."/>
            <person name="LaButti K."/>
            <person name="Andreopoulos B."/>
            <person name="Lipzen A."/>
            <person name="Chen C."/>
            <person name="Yan M."/>
            <person name="Daum C."/>
            <person name="Ng V."/>
            <person name="Clum A."/>
            <person name="Steindorff A."/>
            <person name="Ohm R.A."/>
            <person name="Martin F."/>
            <person name="Silar P."/>
            <person name="Natvig D.O."/>
            <person name="Lalanne C."/>
            <person name="Gautier V."/>
            <person name="Ament-Velasquez S.L."/>
            <person name="Kruys A."/>
            <person name="Hutchinson M.I."/>
            <person name="Powell A.J."/>
            <person name="Barry K."/>
            <person name="Miller A.N."/>
            <person name="Grigoriev I.V."/>
            <person name="Debuchy R."/>
            <person name="Gladieux P."/>
            <person name="Hiltunen Thoren M."/>
            <person name="Johannesson H."/>
        </authorList>
    </citation>
    <scope>NUCLEOTIDE SEQUENCE</scope>
    <source>
        <strain evidence="2">CBS 103.79</strain>
    </source>
</reference>
<comment type="caution">
    <text evidence="2">The sequence shown here is derived from an EMBL/GenBank/DDBJ whole genome shotgun (WGS) entry which is preliminary data.</text>
</comment>
<name>A0AAN6MRL6_9PEZI</name>
<gene>
    <name evidence="2" type="ORF">C8A05DRAFT_31029</name>
</gene>
<keyword evidence="3" id="KW-1185">Reference proteome</keyword>
<protein>
    <submittedName>
        <fullName evidence="2">Uncharacterized protein</fullName>
    </submittedName>
</protein>
<evidence type="ECO:0000256" key="1">
    <source>
        <dbReference type="SAM" id="MobiDB-lite"/>
    </source>
</evidence>
<dbReference type="AlphaFoldDB" id="A0AAN6MRL6"/>
<reference evidence="2" key="2">
    <citation type="submission" date="2023-05" db="EMBL/GenBank/DDBJ databases">
        <authorList>
            <consortium name="Lawrence Berkeley National Laboratory"/>
            <person name="Steindorff A."/>
            <person name="Hensen N."/>
            <person name="Bonometti L."/>
            <person name="Westerberg I."/>
            <person name="Brannstrom I.O."/>
            <person name="Guillou S."/>
            <person name="Cros-Aarteil S."/>
            <person name="Calhoun S."/>
            <person name="Haridas S."/>
            <person name="Kuo A."/>
            <person name="Mondo S."/>
            <person name="Pangilinan J."/>
            <person name="Riley R."/>
            <person name="Labutti K."/>
            <person name="Andreopoulos B."/>
            <person name="Lipzen A."/>
            <person name="Chen C."/>
            <person name="Yanf M."/>
            <person name="Daum C."/>
            <person name="Ng V."/>
            <person name="Clum A."/>
            <person name="Ohm R."/>
            <person name="Martin F."/>
            <person name="Silar P."/>
            <person name="Natvig D."/>
            <person name="Lalanne C."/>
            <person name="Gautier V."/>
            <person name="Ament-Velasquez S.L."/>
            <person name="Kruys A."/>
            <person name="Hutchinson M.I."/>
            <person name="Powell A.J."/>
            <person name="Barry K."/>
            <person name="Miller A.N."/>
            <person name="Grigoriev I.V."/>
            <person name="Debuchy R."/>
            <person name="Gladieux P."/>
            <person name="Thoren M.H."/>
            <person name="Johannesson H."/>
        </authorList>
    </citation>
    <scope>NUCLEOTIDE SEQUENCE</scope>
    <source>
        <strain evidence="2">CBS 103.79</strain>
    </source>
</reference>